<keyword evidence="8 13" id="KW-0238">DNA-binding</keyword>
<dbReference type="InterPro" id="IPR018525">
    <property type="entry name" value="MCM_CS"/>
</dbReference>
<evidence type="ECO:0000256" key="9">
    <source>
        <dbReference type="ARBA" id="ARBA00023242"/>
    </source>
</evidence>
<dbReference type="Pfam" id="PF00493">
    <property type="entry name" value="MCM"/>
    <property type="match status" value="1"/>
</dbReference>
<dbReference type="PRINTS" id="PR01662">
    <property type="entry name" value="MCMPROTEIN6"/>
</dbReference>
<dbReference type="Gene3D" id="2.20.28.10">
    <property type="match status" value="1"/>
</dbReference>
<dbReference type="GO" id="GO:0000347">
    <property type="term" value="C:THO complex"/>
    <property type="evidence" value="ECO:0007669"/>
    <property type="project" value="UniProtKB-ARBA"/>
</dbReference>
<dbReference type="GO" id="GO:1990518">
    <property type="term" value="F:single-stranded 3'-5' DNA helicase activity"/>
    <property type="evidence" value="ECO:0007669"/>
    <property type="project" value="TreeGrafter"/>
</dbReference>
<organism evidence="17">
    <name type="scientific">Ostreococcus tauri</name>
    <name type="common">Marine green alga</name>
    <dbReference type="NCBI Taxonomy" id="70448"/>
    <lineage>
        <taxon>Eukaryota</taxon>
        <taxon>Viridiplantae</taxon>
        <taxon>Chlorophyta</taxon>
        <taxon>Mamiellophyceae</taxon>
        <taxon>Mamiellales</taxon>
        <taxon>Bathycoccaceae</taxon>
        <taxon>Ostreococcus</taxon>
    </lineage>
</organism>
<dbReference type="InterPro" id="IPR033762">
    <property type="entry name" value="MCM_OB"/>
</dbReference>
<keyword evidence="4 13" id="KW-0547">Nucleotide-binding</keyword>
<dbReference type="Gene3D" id="3.30.1640.10">
    <property type="entry name" value="mini-chromosome maintenance (MCM) complex, chain A, domain 1"/>
    <property type="match status" value="1"/>
</dbReference>
<dbReference type="Pfam" id="PF14551">
    <property type="entry name" value="MCM_N"/>
    <property type="match status" value="1"/>
</dbReference>
<dbReference type="GO" id="GO:0016887">
    <property type="term" value="F:ATP hydrolysis activity"/>
    <property type="evidence" value="ECO:0007669"/>
    <property type="project" value="RHEA"/>
</dbReference>
<reference evidence="17" key="1">
    <citation type="submission" date="2017-04" db="EMBL/GenBank/DDBJ databases">
        <title>Population genomics of picophytoplankton unveils novel chromosome hypervariability.</title>
        <authorList>
            <consortium name="DOE Joint Genome Institute"/>
            <person name="Blanc-Mathieu R."/>
            <person name="Krasovec M."/>
            <person name="Hebrard M."/>
            <person name="Yau S."/>
            <person name="Desgranges E."/>
            <person name="Martin J."/>
            <person name="Schackwitz W."/>
            <person name="Kuo A."/>
            <person name="Salin G."/>
            <person name="Donnadieu C."/>
            <person name="Desdevises Y."/>
            <person name="Sanchez-Ferandin S."/>
            <person name="Moreau H."/>
            <person name="Rivals E."/>
            <person name="Grigoriev I.V."/>
            <person name="Grimsley N."/>
            <person name="Eyre-Walker A."/>
            <person name="Piganeau G."/>
        </authorList>
    </citation>
    <scope>NUCLEOTIDE SEQUENCE [LARGE SCALE GENOMIC DNA]</scope>
    <source>
        <strain evidence="17">RCC 1115</strain>
    </source>
</reference>
<evidence type="ECO:0000256" key="11">
    <source>
        <dbReference type="ARBA" id="ARBA00047995"/>
    </source>
</evidence>
<evidence type="ECO:0000256" key="1">
    <source>
        <dbReference type="ARBA" id="ARBA00004123"/>
    </source>
</evidence>
<dbReference type="EMBL" id="KZ155838">
    <property type="protein sequence ID" value="OUS42720.1"/>
    <property type="molecule type" value="Genomic_DNA"/>
</dbReference>
<feature type="domain" description="MCM C-terminal AAA(+) ATPase" evidence="16">
    <location>
        <begin position="362"/>
        <end position="568"/>
    </location>
</feature>
<comment type="similarity">
    <text evidence="2 13">Belongs to the MCM family.</text>
</comment>
<dbReference type="Gene3D" id="1.20.58.870">
    <property type="match status" value="1"/>
</dbReference>
<dbReference type="GO" id="GO:0003697">
    <property type="term" value="F:single-stranded DNA binding"/>
    <property type="evidence" value="ECO:0007669"/>
    <property type="project" value="TreeGrafter"/>
</dbReference>
<evidence type="ECO:0000256" key="10">
    <source>
        <dbReference type="ARBA" id="ARBA00023306"/>
    </source>
</evidence>
<evidence type="ECO:0000313" key="17">
    <source>
        <dbReference type="EMBL" id="OUS42720.1"/>
    </source>
</evidence>
<evidence type="ECO:0000256" key="15">
    <source>
        <dbReference type="SAM" id="MobiDB-lite"/>
    </source>
</evidence>
<comment type="function">
    <text evidence="14">Acts as component of the MCM2-7 complex (MCM complex) which is the replicative helicase essential for 'once per cell cycle' DNA replication initiation and elongation in eukaryotic cells. The active ATPase sites in the MCM2-7 ring are formed through the interaction surfaces of two neighboring subunits such that a critical structure of a conserved arginine finger motif is provided in trans relative to the ATP-binding site of the Walker A box of the adjacent subunit. The six ATPase active sites, however, are likely to contribute differentially to the complex helicase activity.</text>
</comment>
<dbReference type="InterPro" id="IPR008049">
    <property type="entry name" value="MCM6"/>
</dbReference>
<name>A0A1Y5HZT7_OSTTA</name>
<evidence type="ECO:0000256" key="12">
    <source>
        <dbReference type="ARBA" id="ARBA00053280"/>
    </source>
</evidence>
<dbReference type="Pfam" id="PF17207">
    <property type="entry name" value="MCM_OB"/>
    <property type="match status" value="1"/>
</dbReference>
<dbReference type="InterPro" id="IPR027925">
    <property type="entry name" value="MCM_N"/>
</dbReference>
<dbReference type="PROSITE" id="PS50051">
    <property type="entry name" value="MCM_2"/>
    <property type="match status" value="1"/>
</dbReference>
<feature type="region of interest" description="Disordered" evidence="15">
    <location>
        <begin position="707"/>
        <end position="749"/>
    </location>
</feature>
<dbReference type="Gene3D" id="3.40.50.300">
    <property type="entry name" value="P-loop containing nucleotide triphosphate hydrolases"/>
    <property type="match status" value="1"/>
</dbReference>
<gene>
    <name evidence="17" type="ORF">BE221DRAFT_187442</name>
</gene>
<sequence length="873" mass="97955">MTSMSVNVQGADEVRRRFLNFLNEFEFDAADDADGPLASPGFRDEARRARRLVYVEQLFSDAMENKTTLTVDFEHLNQKDSELAVEAVQANFYMYQPFLHDAVKAFVRQHRPELVRYAGGVERSREKEFWVKFVNLPRVERLRSLRANNIGQLSSFSGTVTRTSEVRPELLLGCFKCGECNTLVPNVEQQCRYTEPSICLLETCGNRTKWTLEREGCKFVDWQRVRVQENADEVPAGSLPRSMDVILRHEIVEEARAGDKAIFTGTLLVVPEVAPKNMAGDRTELQSSVKGRSDGVSGLRQFGCRELFYRMVFVAQSVVNTADPGGGGDVDIRGDDEEKKVVETLSSQERREITQMAQDPHLYDKFVKSIAPTVHGHGDIKRAITLMLFGGVHKSTGAKQGLRGDINVLIVGDPSCAKSQFLKYVSSFLPRAVYTSGKSSSAAGLTATVAKDVETGEYCIEAGALMLADNGICCIDEFDKMDVKDQVAIHEAMEQQTISIAKAGVQASLQARTSILAAANPNGGRYDRSKKLRHNLALPPAILSRFDLVHVMIDEPDEFHDYTLARHIVSLHQKRETAVNVDYTLEQLQRYIRYARTIKPQMTPEAQKEIVDAYVKLRTGDSQPGTQTAYRITVRQLEAIVRLSEALARLHCRAEVHPKHVREARRLLSESIIALEAGDVVLDADDVELENDESRPILPEQVLASLHAKRQEQEREAKEQANKAANASEDDAMAPAEPGRVPEKKKTKVSAEKFNQVKHILLRHMREREMELEGGEDTGIVQKDLISWYIDEQVVPSGVSDPEQLLAEYKLVRNIINHLVNRESTLNVIQEAEPAPMLTEGDEELDPTVVRARERQRALEERVLAINPNVDFD</sequence>
<dbReference type="GO" id="GO:0005524">
    <property type="term" value="F:ATP binding"/>
    <property type="evidence" value="ECO:0007669"/>
    <property type="project" value="UniProtKB-UniRule"/>
</dbReference>
<keyword evidence="5 14" id="KW-0378">Hydrolase</keyword>
<evidence type="ECO:0000256" key="13">
    <source>
        <dbReference type="RuleBase" id="RU004070"/>
    </source>
</evidence>
<comment type="catalytic activity">
    <reaction evidence="11 14">
        <text>ATP + H2O = ADP + phosphate + H(+)</text>
        <dbReference type="Rhea" id="RHEA:13065"/>
        <dbReference type="ChEBI" id="CHEBI:15377"/>
        <dbReference type="ChEBI" id="CHEBI:15378"/>
        <dbReference type="ChEBI" id="CHEBI:30616"/>
        <dbReference type="ChEBI" id="CHEBI:43474"/>
        <dbReference type="ChEBI" id="CHEBI:456216"/>
        <dbReference type="EC" id="3.6.4.12"/>
    </reaction>
</comment>
<evidence type="ECO:0000256" key="4">
    <source>
        <dbReference type="ARBA" id="ARBA00022741"/>
    </source>
</evidence>
<keyword evidence="3 14" id="KW-0235">DNA replication</keyword>
<keyword evidence="9" id="KW-0539">Nucleus</keyword>
<proteinExistence type="inferred from homology"/>
<dbReference type="GO" id="GO:0006270">
    <property type="term" value="P:DNA replication initiation"/>
    <property type="evidence" value="ECO:0007669"/>
    <property type="project" value="UniProtKB-UniRule"/>
</dbReference>
<dbReference type="PRINTS" id="PR01657">
    <property type="entry name" value="MCMFAMILY"/>
</dbReference>
<dbReference type="eggNOG" id="KOG0480">
    <property type="taxonomic scope" value="Eukaryota"/>
</dbReference>
<dbReference type="SUPFAM" id="SSF50249">
    <property type="entry name" value="Nucleic acid-binding proteins"/>
    <property type="match status" value="1"/>
</dbReference>
<dbReference type="InterPro" id="IPR031327">
    <property type="entry name" value="MCM"/>
</dbReference>
<evidence type="ECO:0000256" key="3">
    <source>
        <dbReference type="ARBA" id="ARBA00022705"/>
    </source>
</evidence>
<dbReference type="InterPro" id="IPR041024">
    <property type="entry name" value="Mcm6_C"/>
</dbReference>
<evidence type="ECO:0000256" key="5">
    <source>
        <dbReference type="ARBA" id="ARBA00022801"/>
    </source>
</evidence>
<accession>A0A1Y5HZT7</accession>
<evidence type="ECO:0000256" key="6">
    <source>
        <dbReference type="ARBA" id="ARBA00022806"/>
    </source>
</evidence>
<dbReference type="Proteomes" id="UP000195557">
    <property type="component" value="Unassembled WGS sequence"/>
</dbReference>
<keyword evidence="7 13" id="KW-0067">ATP-binding</keyword>
<dbReference type="FunFam" id="3.40.50.300:FF:000115">
    <property type="entry name" value="DNA helicase"/>
    <property type="match status" value="1"/>
</dbReference>
<evidence type="ECO:0000256" key="2">
    <source>
        <dbReference type="ARBA" id="ARBA00008010"/>
    </source>
</evidence>
<evidence type="ECO:0000256" key="7">
    <source>
        <dbReference type="ARBA" id="ARBA00022840"/>
    </source>
</evidence>
<dbReference type="Pfam" id="PF18263">
    <property type="entry name" value="WHD_MCM6"/>
    <property type="match status" value="1"/>
</dbReference>
<dbReference type="PANTHER" id="PTHR11630:SF43">
    <property type="entry name" value="DNA REPLICATION LICENSING FACTOR MCM6"/>
    <property type="match status" value="1"/>
</dbReference>
<evidence type="ECO:0000259" key="16">
    <source>
        <dbReference type="PROSITE" id="PS50051"/>
    </source>
</evidence>
<dbReference type="GO" id="GO:0042555">
    <property type="term" value="C:MCM complex"/>
    <property type="evidence" value="ECO:0007669"/>
    <property type="project" value="UniProtKB-UniRule"/>
</dbReference>
<dbReference type="AlphaFoldDB" id="A0A1Y5HZT7"/>
<dbReference type="Pfam" id="PF17855">
    <property type="entry name" value="MCM_lid"/>
    <property type="match status" value="1"/>
</dbReference>
<dbReference type="InterPro" id="IPR041562">
    <property type="entry name" value="MCM_lid"/>
</dbReference>
<keyword evidence="6 14" id="KW-0347">Helicase</keyword>
<protein>
    <recommendedName>
        <fullName evidence="14">DNA replication licensing factor MCM6</fullName>
        <ecNumber evidence="14">3.6.4.12</ecNumber>
    </recommendedName>
</protein>
<evidence type="ECO:0000256" key="14">
    <source>
        <dbReference type="RuleBase" id="RU368064"/>
    </source>
</evidence>
<keyword evidence="10 14" id="KW-0131">Cell cycle</keyword>
<dbReference type="EC" id="3.6.4.12" evidence="14"/>
<dbReference type="InterPro" id="IPR027417">
    <property type="entry name" value="P-loop_NTPase"/>
</dbReference>
<dbReference type="GO" id="GO:0000727">
    <property type="term" value="P:double-strand break repair via break-induced replication"/>
    <property type="evidence" value="ECO:0007669"/>
    <property type="project" value="TreeGrafter"/>
</dbReference>
<dbReference type="SMART" id="SM00350">
    <property type="entry name" value="MCM"/>
    <property type="match status" value="1"/>
</dbReference>
<evidence type="ECO:0000256" key="8">
    <source>
        <dbReference type="ARBA" id="ARBA00023125"/>
    </source>
</evidence>
<dbReference type="Gene3D" id="2.40.50.140">
    <property type="entry name" value="Nucleic acid-binding proteins"/>
    <property type="match status" value="1"/>
</dbReference>
<comment type="subunit">
    <text evidence="14">Component of the MCM2-7 complex.</text>
</comment>
<comment type="subcellular location">
    <subcellularLocation>
        <location evidence="1 14">Nucleus</location>
    </subcellularLocation>
</comment>
<dbReference type="PANTHER" id="PTHR11630">
    <property type="entry name" value="DNA REPLICATION LICENSING FACTOR MCM FAMILY MEMBER"/>
    <property type="match status" value="1"/>
</dbReference>
<dbReference type="PROSITE" id="PS00847">
    <property type="entry name" value="MCM_1"/>
    <property type="match status" value="1"/>
</dbReference>
<dbReference type="InterPro" id="IPR012340">
    <property type="entry name" value="NA-bd_OB-fold"/>
</dbReference>
<dbReference type="SUPFAM" id="SSF52540">
    <property type="entry name" value="P-loop containing nucleoside triphosphate hydrolases"/>
    <property type="match status" value="1"/>
</dbReference>
<comment type="function">
    <text evidence="12">Probable component of the MCM2-7 complex (MCM complex) that may function as a DNA helicase and which is essential to undergo a single round of replication initiation and elongation per cell cycle in eukaryotic cells.</text>
</comment>
<dbReference type="GO" id="GO:1902969">
    <property type="term" value="P:mitotic DNA replication"/>
    <property type="evidence" value="ECO:0007669"/>
    <property type="project" value="TreeGrafter"/>
</dbReference>
<dbReference type="InterPro" id="IPR001208">
    <property type="entry name" value="MCM_dom"/>
</dbReference>
<feature type="compositionally biased region" description="Basic and acidic residues" evidence="15">
    <location>
        <begin position="709"/>
        <end position="721"/>
    </location>
</feature>
<dbReference type="CDD" id="cd17757">
    <property type="entry name" value="MCM6"/>
    <property type="match status" value="1"/>
</dbReference>
<dbReference type="FunFam" id="2.20.28.10:FF:000003">
    <property type="entry name" value="DNA helicase"/>
    <property type="match status" value="1"/>
</dbReference>